<comment type="caution">
    <text evidence="1">The sequence shown here is derived from an EMBL/GenBank/DDBJ whole genome shotgun (WGS) entry which is preliminary data.</text>
</comment>
<dbReference type="Pfam" id="PF14097">
    <property type="entry name" value="SpoVAE"/>
    <property type="match status" value="1"/>
</dbReference>
<dbReference type="Proteomes" id="UP000053557">
    <property type="component" value="Unassembled WGS sequence"/>
</dbReference>
<name>A0A101XQV9_9BACL</name>
<protein>
    <recommendedName>
        <fullName evidence="3">Stage V sporulation protein AE</fullName>
    </recommendedName>
</protein>
<evidence type="ECO:0008006" key="3">
    <source>
        <dbReference type="Google" id="ProtNLM"/>
    </source>
</evidence>
<gene>
    <name evidence="1" type="ORF">ATW55_09075</name>
</gene>
<keyword evidence="2" id="KW-1185">Reference proteome</keyword>
<dbReference type="AlphaFoldDB" id="A0A101XQV9"/>
<dbReference type="InterPro" id="IPR025914">
    <property type="entry name" value="SpoVAE"/>
</dbReference>
<dbReference type="EMBL" id="LPVJ01000031">
    <property type="protein sequence ID" value="KUO95874.1"/>
    <property type="molecule type" value="Genomic_DNA"/>
</dbReference>
<evidence type="ECO:0000313" key="1">
    <source>
        <dbReference type="EMBL" id="KUO95874.1"/>
    </source>
</evidence>
<dbReference type="OrthoDB" id="1679631at2"/>
<organism evidence="1 2">
    <name type="scientific">Ferroacidibacillus organovorans</name>
    <dbReference type="NCBI Taxonomy" id="1765683"/>
    <lineage>
        <taxon>Bacteria</taxon>
        <taxon>Bacillati</taxon>
        <taxon>Bacillota</taxon>
        <taxon>Bacilli</taxon>
        <taxon>Bacillales</taxon>
        <taxon>Alicyclobacillaceae</taxon>
        <taxon>Ferroacidibacillus</taxon>
    </lineage>
</organism>
<proteinExistence type="predicted"/>
<evidence type="ECO:0000313" key="2">
    <source>
        <dbReference type="Proteomes" id="UP000053557"/>
    </source>
</evidence>
<accession>A0A101XQV9</accession>
<sequence>MNKRRVILVTDGDIVAQRALEDVAKELGARVISRSGGHPTPLDGEDVIRFILMTPHDPVIVMVDDNGSRGQGPGENVIKALCLDHRITVIGILAVASDTRYVRGAKVDFSVDRNGRIVDAAVNKNGYRLRSKRKVLFGDTVDILRKIHSPILVGIGDIGKMRGADHFRRGCPITREALRIIIELDCARPHALAPTFL</sequence>
<dbReference type="RefSeq" id="WP_067715570.1">
    <property type="nucleotide sequence ID" value="NZ_LPVJ01000031.1"/>
</dbReference>
<reference evidence="1 2" key="1">
    <citation type="submission" date="2015-12" db="EMBL/GenBank/DDBJ databases">
        <title>Draft genome sequence of Acidibacillus ferrooxidans ITV001, isolated from a chalcopyrite acid mine drainage site in Brazil.</title>
        <authorList>
            <person name="Dall'Agnol H."/>
            <person name="Nancucheo I."/>
            <person name="Johnson B."/>
            <person name="Oliveira R."/>
            <person name="Leite L."/>
            <person name="Pylro V."/>
            <person name="Nunes G.L."/>
            <person name="Tzotzos G."/>
            <person name="Fernandes G.R."/>
            <person name="Dutra J."/>
            <person name="Orellana S.C."/>
            <person name="Oliveira G."/>
        </authorList>
    </citation>
    <scope>NUCLEOTIDE SEQUENCE [LARGE SCALE GENOMIC DNA]</scope>
    <source>
        <strain evidence="2">ITV01</strain>
    </source>
</reference>